<keyword evidence="2" id="KW-1185">Reference proteome</keyword>
<protein>
    <submittedName>
        <fullName evidence="1">Uncharacterized protein</fullName>
    </submittedName>
</protein>
<evidence type="ECO:0000313" key="2">
    <source>
        <dbReference type="Proteomes" id="UP001066276"/>
    </source>
</evidence>
<sequence>MAYLKTAKDPGAVDRSRARMKLLASIMGGFRVTPSHGSAKDGLVVSADWYGVVQVALLGTRCRPTFGEYSSFLAQYGGGDPRCVWGEYTWDVSFEDYGEDSFEEGKVWYRERLGTRRGPQIMCCLVFCRQGNSGIGAEEATGEVASSYTGTVLGAS</sequence>
<name>A0AAV7Q636_PLEWA</name>
<accession>A0AAV7Q636</accession>
<comment type="caution">
    <text evidence="1">The sequence shown here is derived from an EMBL/GenBank/DDBJ whole genome shotgun (WGS) entry which is preliminary data.</text>
</comment>
<dbReference type="AlphaFoldDB" id="A0AAV7Q636"/>
<gene>
    <name evidence="1" type="ORF">NDU88_002473</name>
</gene>
<evidence type="ECO:0000313" key="1">
    <source>
        <dbReference type="EMBL" id="KAJ1136047.1"/>
    </source>
</evidence>
<dbReference type="Proteomes" id="UP001066276">
    <property type="component" value="Chromosome 6"/>
</dbReference>
<dbReference type="EMBL" id="JANPWB010000010">
    <property type="protein sequence ID" value="KAJ1136047.1"/>
    <property type="molecule type" value="Genomic_DNA"/>
</dbReference>
<reference evidence="1" key="1">
    <citation type="journal article" date="2022" name="bioRxiv">
        <title>Sequencing and chromosome-scale assembly of the giantPleurodeles waltlgenome.</title>
        <authorList>
            <person name="Brown T."/>
            <person name="Elewa A."/>
            <person name="Iarovenko S."/>
            <person name="Subramanian E."/>
            <person name="Araus A.J."/>
            <person name="Petzold A."/>
            <person name="Susuki M."/>
            <person name="Suzuki K.-i.T."/>
            <person name="Hayashi T."/>
            <person name="Toyoda A."/>
            <person name="Oliveira C."/>
            <person name="Osipova E."/>
            <person name="Leigh N.D."/>
            <person name="Simon A."/>
            <person name="Yun M.H."/>
        </authorList>
    </citation>
    <scope>NUCLEOTIDE SEQUENCE</scope>
    <source>
        <strain evidence="1">20211129_DDA</strain>
        <tissue evidence="1">Liver</tissue>
    </source>
</reference>
<organism evidence="1 2">
    <name type="scientific">Pleurodeles waltl</name>
    <name type="common">Iberian ribbed newt</name>
    <dbReference type="NCBI Taxonomy" id="8319"/>
    <lineage>
        <taxon>Eukaryota</taxon>
        <taxon>Metazoa</taxon>
        <taxon>Chordata</taxon>
        <taxon>Craniata</taxon>
        <taxon>Vertebrata</taxon>
        <taxon>Euteleostomi</taxon>
        <taxon>Amphibia</taxon>
        <taxon>Batrachia</taxon>
        <taxon>Caudata</taxon>
        <taxon>Salamandroidea</taxon>
        <taxon>Salamandridae</taxon>
        <taxon>Pleurodelinae</taxon>
        <taxon>Pleurodeles</taxon>
    </lineage>
</organism>
<proteinExistence type="predicted"/>